<accession>A0A1D1ZPU0</accession>
<dbReference type="GO" id="GO:0006367">
    <property type="term" value="P:transcription initiation at RNA polymerase II promoter"/>
    <property type="evidence" value="ECO:0007669"/>
    <property type="project" value="TreeGrafter"/>
</dbReference>
<keyword evidence="5" id="KW-0539">Nucleus</keyword>
<feature type="compositionally biased region" description="Pro residues" evidence="6">
    <location>
        <begin position="33"/>
        <end position="52"/>
    </location>
</feature>
<feature type="domain" description="Transcription initiation factor TFIID component TAF4 C-terminal" evidence="7">
    <location>
        <begin position="204"/>
        <end position="403"/>
    </location>
</feature>
<evidence type="ECO:0000256" key="1">
    <source>
        <dbReference type="ARBA" id="ARBA00004123"/>
    </source>
</evidence>
<dbReference type="InterPro" id="IPR045144">
    <property type="entry name" value="TAF4"/>
</dbReference>
<comment type="subcellular location">
    <subcellularLocation>
        <location evidence="1">Nucleus</location>
    </subcellularLocation>
</comment>
<evidence type="ECO:0000256" key="5">
    <source>
        <dbReference type="ARBA" id="ARBA00023242"/>
    </source>
</evidence>
<feature type="compositionally biased region" description="Low complexity" evidence="6">
    <location>
        <begin position="53"/>
        <end position="83"/>
    </location>
</feature>
<feature type="compositionally biased region" description="Low complexity" evidence="6">
    <location>
        <begin position="125"/>
        <end position="144"/>
    </location>
</feature>
<dbReference type="GO" id="GO:0005669">
    <property type="term" value="C:transcription factor TFIID complex"/>
    <property type="evidence" value="ECO:0007669"/>
    <property type="project" value="InterPro"/>
</dbReference>
<dbReference type="GO" id="GO:0016251">
    <property type="term" value="F:RNA polymerase II general transcription initiation factor activity"/>
    <property type="evidence" value="ECO:0007669"/>
    <property type="project" value="TreeGrafter"/>
</dbReference>
<organism evidence="8">
    <name type="scientific">Auxenochlorella protothecoides</name>
    <name type="common">Green microalga</name>
    <name type="synonym">Chlorella protothecoides</name>
    <dbReference type="NCBI Taxonomy" id="3075"/>
    <lineage>
        <taxon>Eukaryota</taxon>
        <taxon>Viridiplantae</taxon>
        <taxon>Chlorophyta</taxon>
        <taxon>core chlorophytes</taxon>
        <taxon>Trebouxiophyceae</taxon>
        <taxon>Chlorellales</taxon>
        <taxon>Chlorellaceae</taxon>
        <taxon>Auxenochlorella</taxon>
    </lineage>
</organism>
<dbReference type="PANTHER" id="PTHR15138:SF14">
    <property type="entry name" value="TRANSCRIPTION INITIATION FACTOR TFIID SUBUNIT 4"/>
    <property type="match status" value="1"/>
</dbReference>
<feature type="region of interest" description="Disordered" evidence="6">
    <location>
        <begin position="384"/>
        <end position="452"/>
    </location>
</feature>
<feature type="compositionally biased region" description="Low complexity" evidence="6">
    <location>
        <begin position="97"/>
        <end position="106"/>
    </location>
</feature>
<sequence>MNPLNPQQQEQQQQQQHWQQGTGGEGAGAGPSGRPPSAAPQHPLPTQPPGHPQQPQQAKPGQQPLGGYPQQQQGRPPIPGQGQRASQGGEVPGVALGRPVGPVSGVGFPGSHGDGQQRLGHPTAGVGPVDPGQQQSGSQQPQQGLARREPGAGPGAQRKAGGTKRGSLDGEGGSGQREGKRARAASRKDRDGDIDEILGADAFIDMEQETDTLMAGLQVQRTQGLASVAASQTLSEWRLGNECVKQMRAAGLKVLKPECFEVIQRAFQSQAETLLRRAMAVARHRQDNARRQPGVSVTHDPRRGVLGLERAARAAAEAKLAAEREALLKAAGSRRADEETKERAQKAKAELAGRAQASAANAAVAATLGGKGGRFARFERLGAAGLGGKDGPGAARAGAKKGGAERAREGTPPARPALAERAASGEGAADGVAPSGADGADRGADGQDEGPDSVAGLLAAAQAQRRADEERRLAEVAVAERAAAEKAAAAVRGAQPAVVGGAAAGAAKEDPGAGGPGRAKLFGGPAKVTEETETLTLPDLLTAMERDRHYAKSSLLYTWRNRLVQG</sequence>
<dbReference type="EMBL" id="GDKF01009684">
    <property type="protein sequence ID" value="JAT68938.1"/>
    <property type="molecule type" value="Transcribed_RNA"/>
</dbReference>
<feature type="region of interest" description="Disordered" evidence="6">
    <location>
        <begin position="506"/>
        <end position="530"/>
    </location>
</feature>
<dbReference type="Pfam" id="PF05236">
    <property type="entry name" value="TAF4"/>
    <property type="match status" value="1"/>
</dbReference>
<feature type="compositionally biased region" description="Low complexity" evidence="6">
    <location>
        <begin position="7"/>
        <end position="20"/>
    </location>
</feature>
<dbReference type="InterPro" id="IPR007900">
    <property type="entry name" value="TAF4_C"/>
</dbReference>
<dbReference type="AlphaFoldDB" id="A0A1D1ZPU0"/>
<keyword evidence="3" id="KW-0805">Transcription regulation</keyword>
<comment type="similarity">
    <text evidence="2">Belongs to the TAF4 family.</text>
</comment>
<feature type="region of interest" description="Disordered" evidence="6">
    <location>
        <begin position="330"/>
        <end position="350"/>
    </location>
</feature>
<feature type="compositionally biased region" description="Basic and acidic residues" evidence="6">
    <location>
        <begin position="334"/>
        <end position="350"/>
    </location>
</feature>
<proteinExistence type="inferred from homology"/>
<reference evidence="8" key="1">
    <citation type="submission" date="2015-08" db="EMBL/GenBank/DDBJ databases">
        <authorList>
            <person name="Babu N.S."/>
            <person name="Beckwith C.J."/>
            <person name="Beseler K.G."/>
            <person name="Brison A."/>
            <person name="Carone J.V."/>
            <person name="Caskin T.P."/>
            <person name="Diamond M."/>
            <person name="Durham M.E."/>
            <person name="Foxe J.M."/>
            <person name="Go M."/>
            <person name="Henderson B.A."/>
            <person name="Jones I.B."/>
            <person name="McGettigan J.A."/>
            <person name="Micheletti S.J."/>
            <person name="Nasrallah M.E."/>
            <person name="Ortiz D."/>
            <person name="Piller C.R."/>
            <person name="Privatt S.R."/>
            <person name="Schneider S.L."/>
            <person name="Sharp S."/>
            <person name="Smith T.C."/>
            <person name="Stanton J.D."/>
            <person name="Ullery H.E."/>
            <person name="Wilson R.J."/>
            <person name="Serrano M.G."/>
            <person name="Buck G."/>
            <person name="Lee V."/>
            <person name="Wang Y."/>
            <person name="Carvalho R."/>
            <person name="Voegtly L."/>
            <person name="Shi R."/>
            <person name="Duckworth R."/>
            <person name="Johnson A."/>
            <person name="Loviza R."/>
            <person name="Walstead R."/>
            <person name="Shah Z."/>
            <person name="Kiflezghi M."/>
            <person name="Wade K."/>
            <person name="Ball S.L."/>
            <person name="Bradley K.W."/>
            <person name="Asai D.J."/>
            <person name="Bowman C.A."/>
            <person name="Russell D.A."/>
            <person name="Pope W.H."/>
            <person name="Jacobs-Sera D."/>
            <person name="Hendrix R.W."/>
            <person name="Hatfull G.F."/>
        </authorList>
    </citation>
    <scope>NUCLEOTIDE SEQUENCE</scope>
</reference>
<feature type="region of interest" description="Disordered" evidence="6">
    <location>
        <begin position="1"/>
        <end position="193"/>
    </location>
</feature>
<evidence type="ECO:0000259" key="7">
    <source>
        <dbReference type="Pfam" id="PF05236"/>
    </source>
</evidence>
<protein>
    <recommendedName>
        <fullName evidence="7">Transcription initiation factor TFIID component TAF4 C-terminal domain-containing protein</fullName>
    </recommendedName>
</protein>
<evidence type="ECO:0000256" key="3">
    <source>
        <dbReference type="ARBA" id="ARBA00023015"/>
    </source>
</evidence>
<feature type="compositionally biased region" description="Low complexity" evidence="6">
    <location>
        <begin position="410"/>
        <end position="422"/>
    </location>
</feature>
<feature type="compositionally biased region" description="Basic and acidic residues" evidence="6">
    <location>
        <begin position="177"/>
        <end position="191"/>
    </location>
</feature>
<dbReference type="PANTHER" id="PTHR15138">
    <property type="entry name" value="TRANSCRIPTION INITIATION FACTOR TFIID SUBUNIT 4"/>
    <property type="match status" value="1"/>
</dbReference>
<dbReference type="GO" id="GO:0003677">
    <property type="term" value="F:DNA binding"/>
    <property type="evidence" value="ECO:0007669"/>
    <property type="project" value="TreeGrafter"/>
</dbReference>
<evidence type="ECO:0000256" key="6">
    <source>
        <dbReference type="SAM" id="MobiDB-lite"/>
    </source>
</evidence>
<evidence type="ECO:0000256" key="4">
    <source>
        <dbReference type="ARBA" id="ARBA00023163"/>
    </source>
</evidence>
<keyword evidence="4" id="KW-0804">Transcription</keyword>
<evidence type="ECO:0000313" key="8">
    <source>
        <dbReference type="EMBL" id="JAT68938.1"/>
    </source>
</evidence>
<evidence type="ECO:0000256" key="2">
    <source>
        <dbReference type="ARBA" id="ARBA00006178"/>
    </source>
</evidence>
<name>A0A1D1ZPU0_AUXPR</name>
<gene>
    <name evidence="8" type="ORF">g.60962</name>
</gene>
<feature type="compositionally biased region" description="Gly residues" evidence="6">
    <location>
        <begin position="21"/>
        <end position="31"/>
    </location>
</feature>